<dbReference type="Proteomes" id="UP001365128">
    <property type="component" value="Unassembled WGS sequence"/>
</dbReference>
<comment type="caution">
    <text evidence="2">The sequence shown here is derived from an EMBL/GenBank/DDBJ whole genome shotgun (WGS) entry which is preliminary data.</text>
</comment>
<evidence type="ECO:0000313" key="3">
    <source>
        <dbReference type="Proteomes" id="UP001365128"/>
    </source>
</evidence>
<sequence>MKVSFVSLFAFAGIFAGALAAPAAGAAPADTAAIEKRDVISSATQVVQAGTADVRNTATEIQGLVADVLDNTVGQSEALDTIENVLLPDLIFHIGDITTAITNTVGLKLRARQTDGLADLADAVAEIVTIVFNTLTALRNIVNLTTGSLGTVIQTLASTLSTLLTTVVGLNGQLSDILTGLVGGTLNSLNTLLNGLLNSLAGLLPGLLPGIL</sequence>
<accession>A0ABR1MRJ3</accession>
<dbReference type="EMBL" id="JBBPDW010000001">
    <property type="protein sequence ID" value="KAK7557067.1"/>
    <property type="molecule type" value="Genomic_DNA"/>
</dbReference>
<evidence type="ECO:0000313" key="2">
    <source>
        <dbReference type="EMBL" id="KAK7557067.1"/>
    </source>
</evidence>
<proteinExistence type="predicted"/>
<evidence type="ECO:0000256" key="1">
    <source>
        <dbReference type="SAM" id="SignalP"/>
    </source>
</evidence>
<reference evidence="2 3" key="1">
    <citation type="submission" date="2024-04" db="EMBL/GenBank/DDBJ databases">
        <title>Phyllosticta paracitricarpa is synonymous to the EU quarantine fungus P. citricarpa based on phylogenomic analyses.</title>
        <authorList>
            <consortium name="Lawrence Berkeley National Laboratory"/>
            <person name="Van Ingen-Buijs V.A."/>
            <person name="Van Westerhoven A.C."/>
            <person name="Haridas S."/>
            <person name="Skiadas P."/>
            <person name="Martin F."/>
            <person name="Groenewald J.Z."/>
            <person name="Crous P.W."/>
            <person name="Seidl M.F."/>
        </authorList>
    </citation>
    <scope>NUCLEOTIDE SEQUENCE [LARGE SCALE GENOMIC DNA]</scope>
    <source>
        <strain evidence="2 3">CBS 122670</strain>
    </source>
</reference>
<name>A0ABR1MRJ3_9PEZI</name>
<feature type="chain" id="PRO_5046577147" evidence="1">
    <location>
        <begin position="21"/>
        <end position="212"/>
    </location>
</feature>
<protein>
    <submittedName>
        <fullName evidence="2">Uncharacterized protein</fullName>
    </submittedName>
</protein>
<organism evidence="2 3">
    <name type="scientific">Phyllosticta citricarpa</name>
    <dbReference type="NCBI Taxonomy" id="55181"/>
    <lineage>
        <taxon>Eukaryota</taxon>
        <taxon>Fungi</taxon>
        <taxon>Dikarya</taxon>
        <taxon>Ascomycota</taxon>
        <taxon>Pezizomycotina</taxon>
        <taxon>Dothideomycetes</taxon>
        <taxon>Dothideomycetes incertae sedis</taxon>
        <taxon>Botryosphaeriales</taxon>
        <taxon>Phyllostictaceae</taxon>
        <taxon>Phyllosticta</taxon>
    </lineage>
</organism>
<keyword evidence="1" id="KW-0732">Signal</keyword>
<gene>
    <name evidence="2" type="ORF">IWX46DRAFT_636950</name>
</gene>
<keyword evidence="3" id="KW-1185">Reference proteome</keyword>
<feature type="signal peptide" evidence="1">
    <location>
        <begin position="1"/>
        <end position="20"/>
    </location>
</feature>